<name>A0AAV7TV64_PLEWA</name>
<gene>
    <name evidence="2" type="ORF">NDU88_005344</name>
</gene>
<keyword evidence="3" id="KW-1185">Reference proteome</keyword>
<dbReference type="Proteomes" id="UP001066276">
    <property type="component" value="Chromosome 3_2"/>
</dbReference>
<evidence type="ECO:0000313" key="3">
    <source>
        <dbReference type="Proteomes" id="UP001066276"/>
    </source>
</evidence>
<feature type="compositionally biased region" description="Basic and acidic residues" evidence="1">
    <location>
        <begin position="51"/>
        <end position="63"/>
    </location>
</feature>
<evidence type="ECO:0000256" key="1">
    <source>
        <dbReference type="SAM" id="MobiDB-lite"/>
    </source>
</evidence>
<dbReference type="EMBL" id="JANPWB010000006">
    <property type="protein sequence ID" value="KAJ1180120.1"/>
    <property type="molecule type" value="Genomic_DNA"/>
</dbReference>
<feature type="region of interest" description="Disordered" evidence="1">
    <location>
        <begin position="46"/>
        <end position="69"/>
    </location>
</feature>
<accession>A0AAV7TV64</accession>
<protein>
    <submittedName>
        <fullName evidence="2">Uncharacterized protein</fullName>
    </submittedName>
</protein>
<comment type="caution">
    <text evidence="2">The sequence shown here is derived from an EMBL/GenBank/DDBJ whole genome shotgun (WGS) entry which is preliminary data.</text>
</comment>
<proteinExistence type="predicted"/>
<reference evidence="2" key="1">
    <citation type="journal article" date="2022" name="bioRxiv">
        <title>Sequencing and chromosome-scale assembly of the giantPleurodeles waltlgenome.</title>
        <authorList>
            <person name="Brown T."/>
            <person name="Elewa A."/>
            <person name="Iarovenko S."/>
            <person name="Subramanian E."/>
            <person name="Araus A.J."/>
            <person name="Petzold A."/>
            <person name="Susuki M."/>
            <person name="Suzuki K.-i.T."/>
            <person name="Hayashi T."/>
            <person name="Toyoda A."/>
            <person name="Oliveira C."/>
            <person name="Osipova E."/>
            <person name="Leigh N.D."/>
            <person name="Simon A."/>
            <person name="Yun M.H."/>
        </authorList>
    </citation>
    <scope>NUCLEOTIDE SEQUENCE</scope>
    <source>
        <strain evidence="2">20211129_DDA</strain>
        <tissue evidence="2">Liver</tissue>
    </source>
</reference>
<organism evidence="2 3">
    <name type="scientific">Pleurodeles waltl</name>
    <name type="common">Iberian ribbed newt</name>
    <dbReference type="NCBI Taxonomy" id="8319"/>
    <lineage>
        <taxon>Eukaryota</taxon>
        <taxon>Metazoa</taxon>
        <taxon>Chordata</taxon>
        <taxon>Craniata</taxon>
        <taxon>Vertebrata</taxon>
        <taxon>Euteleostomi</taxon>
        <taxon>Amphibia</taxon>
        <taxon>Batrachia</taxon>
        <taxon>Caudata</taxon>
        <taxon>Salamandroidea</taxon>
        <taxon>Salamandridae</taxon>
        <taxon>Pleurodelinae</taxon>
        <taxon>Pleurodeles</taxon>
    </lineage>
</organism>
<evidence type="ECO:0000313" key="2">
    <source>
        <dbReference type="EMBL" id="KAJ1180120.1"/>
    </source>
</evidence>
<sequence>MICFVSQCTAPDTYIQDGASCRNQDCLLPNSGEDLAPAPGRVKWEAASQETMRDPGRTNRSEALDLSAQKPSDIRDKWTHCEKRTWSGLSHIFEVLHSGKQGRSSRSFNTIRRGTGEAVDVQKLMSSCLACFSGLPSVLPHSLM</sequence>
<dbReference type="AlphaFoldDB" id="A0AAV7TV64"/>